<protein>
    <submittedName>
        <fullName evidence="1">Uncharacterized protein</fullName>
    </submittedName>
</protein>
<accession>A0A5B0MRC0</accession>
<keyword evidence="2" id="KW-1185">Reference proteome</keyword>
<comment type="caution">
    <text evidence="1">The sequence shown here is derived from an EMBL/GenBank/DDBJ whole genome shotgun (WGS) entry which is preliminary data.</text>
</comment>
<dbReference type="Proteomes" id="UP000324748">
    <property type="component" value="Unassembled WGS sequence"/>
</dbReference>
<proteinExistence type="predicted"/>
<dbReference type="AlphaFoldDB" id="A0A5B0MRC0"/>
<evidence type="ECO:0000313" key="2">
    <source>
        <dbReference type="Proteomes" id="UP000324748"/>
    </source>
</evidence>
<organism evidence="1 2">
    <name type="scientific">Puccinia graminis f. sp. tritici</name>
    <dbReference type="NCBI Taxonomy" id="56615"/>
    <lineage>
        <taxon>Eukaryota</taxon>
        <taxon>Fungi</taxon>
        <taxon>Dikarya</taxon>
        <taxon>Basidiomycota</taxon>
        <taxon>Pucciniomycotina</taxon>
        <taxon>Pucciniomycetes</taxon>
        <taxon>Pucciniales</taxon>
        <taxon>Pucciniaceae</taxon>
        <taxon>Puccinia</taxon>
    </lineage>
</organism>
<name>A0A5B0MRC0_PUCGR</name>
<gene>
    <name evidence="1" type="ORF">PGT21_013336</name>
</gene>
<evidence type="ECO:0000313" key="1">
    <source>
        <dbReference type="EMBL" id="KAA1079495.1"/>
    </source>
</evidence>
<dbReference type="EMBL" id="VSWC01000132">
    <property type="protein sequence ID" value="KAA1079495.1"/>
    <property type="molecule type" value="Genomic_DNA"/>
</dbReference>
<reference evidence="1 2" key="1">
    <citation type="submission" date="2019-05" db="EMBL/GenBank/DDBJ databases">
        <title>Emergence of the Ug99 lineage of the wheat stem rust pathogen through somatic hybridization.</title>
        <authorList>
            <person name="Li F."/>
            <person name="Upadhyaya N.M."/>
            <person name="Sperschneider J."/>
            <person name="Matny O."/>
            <person name="Nguyen-Phuc H."/>
            <person name="Mago R."/>
            <person name="Raley C."/>
            <person name="Miller M.E."/>
            <person name="Silverstein K.A.T."/>
            <person name="Henningsen E."/>
            <person name="Hirsch C.D."/>
            <person name="Visser B."/>
            <person name="Pretorius Z.A."/>
            <person name="Steffenson B.J."/>
            <person name="Schwessinger B."/>
            <person name="Dodds P.N."/>
            <person name="Figueroa M."/>
        </authorList>
    </citation>
    <scope>NUCLEOTIDE SEQUENCE [LARGE SCALE GENOMIC DNA]</scope>
    <source>
        <strain evidence="1">21-0</strain>
    </source>
</reference>
<sequence length="132" mass="13882">MMIVVKGFFSLVKQFAGCKIVPAPAALACGLARQTPLVCRPARQPAGYIPAGHWRAAPHAIDGLACRRARQSAAGVRIGVREGGWLALINPRSSHASPVGATVLTFNYGLKTKKGGNQSSRLVSTLNSLIHA</sequence>